<dbReference type="Pfam" id="PF17778">
    <property type="entry name" value="WHD_BLACT"/>
    <property type="match status" value="1"/>
</dbReference>
<dbReference type="InterPro" id="IPR036388">
    <property type="entry name" value="WH-like_DNA-bd_sf"/>
</dbReference>
<dbReference type="InterPro" id="IPR001279">
    <property type="entry name" value="Metallo-B-lactamas"/>
</dbReference>
<dbReference type="Pfam" id="PF00753">
    <property type="entry name" value="Lactamase_B"/>
    <property type="match status" value="1"/>
</dbReference>
<dbReference type="InterPro" id="IPR041516">
    <property type="entry name" value="LACTB2_WH"/>
</dbReference>
<proteinExistence type="predicted"/>
<feature type="domain" description="Metallo-beta-lactamase" evidence="1">
    <location>
        <begin position="32"/>
        <end position="213"/>
    </location>
</feature>
<dbReference type="RefSeq" id="WP_235841012.1">
    <property type="nucleotide sequence ID" value="NZ_OAOQ01000015.1"/>
</dbReference>
<dbReference type="InterPro" id="IPR050662">
    <property type="entry name" value="Sec-metab_biosynth-thioest"/>
</dbReference>
<dbReference type="EMBL" id="OAOQ01000015">
    <property type="protein sequence ID" value="SNX73468.1"/>
    <property type="molecule type" value="Genomic_DNA"/>
</dbReference>
<evidence type="ECO:0000313" key="3">
    <source>
        <dbReference type="Proteomes" id="UP000219467"/>
    </source>
</evidence>
<dbReference type="AlphaFoldDB" id="A0A285D2C8"/>
<dbReference type="PANTHER" id="PTHR23131">
    <property type="entry name" value="ENDORIBONUCLEASE LACTB2"/>
    <property type="match status" value="1"/>
</dbReference>
<gene>
    <name evidence="2" type="ORF">SAMN05878503_11584</name>
</gene>
<dbReference type="SUPFAM" id="SSF56281">
    <property type="entry name" value="Metallo-hydrolase/oxidoreductase"/>
    <property type="match status" value="1"/>
</dbReference>
<reference evidence="3" key="1">
    <citation type="submission" date="2017-08" db="EMBL/GenBank/DDBJ databases">
        <authorList>
            <person name="Varghese N."/>
            <person name="Submissions S."/>
        </authorList>
    </citation>
    <scope>NUCLEOTIDE SEQUENCE [LARGE SCALE GENOMIC DNA]</scope>
    <source>
        <strain evidence="3">JA234</strain>
    </source>
</reference>
<evidence type="ECO:0000259" key="1">
    <source>
        <dbReference type="SMART" id="SM00849"/>
    </source>
</evidence>
<dbReference type="GO" id="GO:0016787">
    <property type="term" value="F:hydrolase activity"/>
    <property type="evidence" value="ECO:0007669"/>
    <property type="project" value="UniProtKB-KW"/>
</dbReference>
<sequence>MSEPSEIGLCVRLEPGLRRILAPNPSPMTFRGTNSYLVGEGELALIDPGPDLPAHRAAILSALAPGERIVCILVTHAHLDHSPLARPLARLTGAEVLAFGGAEAGRSPVMADLAASAALGGGEGVDAAFVPDRCLADTEMVRGTGWGVIEAIHTPGHFGNHLCFGWEDRCFSGDHAMGWASSLVSPPDGDMGAYMASLKRLSTRPWRVLHPGHGDPVTDPAARLEWLAAHRRQRESALLAELARNPARLPDLTAQIYHDTPPALLPAAERNLFAHLIDLCAKGLVRADPKVSRAALYRLAGSVTKF</sequence>
<dbReference type="SMART" id="SM00849">
    <property type="entry name" value="Lactamase_B"/>
    <property type="match status" value="1"/>
</dbReference>
<dbReference type="Proteomes" id="UP000219467">
    <property type="component" value="Unassembled WGS sequence"/>
</dbReference>
<keyword evidence="2" id="KW-0378">Hydrolase</keyword>
<keyword evidence="3" id="KW-1185">Reference proteome</keyword>
<protein>
    <submittedName>
        <fullName evidence="2">Hydroxyacylglutathione hydrolase</fullName>
    </submittedName>
</protein>
<accession>A0A285D2C8</accession>
<evidence type="ECO:0000313" key="2">
    <source>
        <dbReference type="EMBL" id="SNX73468.1"/>
    </source>
</evidence>
<organism evidence="2 3">
    <name type="scientific">Cereibacter ovatus</name>
    <dbReference type="NCBI Taxonomy" id="439529"/>
    <lineage>
        <taxon>Bacteria</taxon>
        <taxon>Pseudomonadati</taxon>
        <taxon>Pseudomonadota</taxon>
        <taxon>Alphaproteobacteria</taxon>
        <taxon>Rhodobacterales</taxon>
        <taxon>Paracoccaceae</taxon>
        <taxon>Cereibacter</taxon>
    </lineage>
</organism>
<dbReference type="Gene3D" id="1.10.10.10">
    <property type="entry name" value="Winged helix-like DNA-binding domain superfamily/Winged helix DNA-binding domain"/>
    <property type="match status" value="1"/>
</dbReference>
<dbReference type="Gene3D" id="3.60.15.10">
    <property type="entry name" value="Ribonuclease Z/Hydroxyacylglutathione hydrolase-like"/>
    <property type="match status" value="1"/>
</dbReference>
<dbReference type="PANTHER" id="PTHR23131:SF0">
    <property type="entry name" value="ENDORIBONUCLEASE LACTB2"/>
    <property type="match status" value="1"/>
</dbReference>
<dbReference type="InterPro" id="IPR036866">
    <property type="entry name" value="RibonucZ/Hydroxyglut_hydro"/>
</dbReference>
<name>A0A285D2C8_9RHOB</name>
<dbReference type="CDD" id="cd16278">
    <property type="entry name" value="metallo-hydrolase-like_MBL-fold"/>
    <property type="match status" value="1"/>
</dbReference>